<proteinExistence type="predicted"/>
<dbReference type="RefSeq" id="WP_227717296.1">
    <property type="nucleotide sequence ID" value="NZ_CP007536.1"/>
</dbReference>
<gene>
    <name evidence="1" type="ORF">NVIE_016080</name>
</gene>
<organism evidence="1 2">
    <name type="scientific">Nitrososphaera viennensis EN76</name>
    <dbReference type="NCBI Taxonomy" id="926571"/>
    <lineage>
        <taxon>Archaea</taxon>
        <taxon>Nitrososphaerota</taxon>
        <taxon>Nitrososphaeria</taxon>
        <taxon>Nitrososphaerales</taxon>
        <taxon>Nitrososphaeraceae</taxon>
        <taxon>Nitrososphaera</taxon>
    </lineage>
</organism>
<dbReference type="HOGENOM" id="CLU_102441_0_0_2"/>
<dbReference type="KEGG" id="nvn:NVIE_016080"/>
<dbReference type="STRING" id="926571.NVIE_016080"/>
<dbReference type="Proteomes" id="UP000027093">
    <property type="component" value="Chromosome"/>
</dbReference>
<evidence type="ECO:0000313" key="2">
    <source>
        <dbReference type="Proteomes" id="UP000027093"/>
    </source>
</evidence>
<accession>A0A060HKW4</accession>
<keyword evidence="2" id="KW-1185">Reference proteome</keyword>
<dbReference type="EMBL" id="CP007536">
    <property type="protein sequence ID" value="AIC15860.1"/>
    <property type="molecule type" value="Genomic_DNA"/>
</dbReference>
<sequence>MSDACSGNARMSFDPLYKVHDAARAGQVPEKTYNLIVERFPLVKEGIKRVEDASGLKYPYFYVEPSMVVSTSAAEFAQFGVFFARTIPVIGEDNLLRVVVQLTAPLVAFGLKGTIHAILAHEFLHYLELVSRIVKMNVISDEISGTLFEGRYADSGKLLEERAVFKSDPTLLKHITTRFPEGFRDYKLEDKSIKLWMDKGLPTVKVPIDANVIKIPVQAMARLQVEQAIRDKIAEFESMKLRKRKSQTGYV</sequence>
<dbReference type="GeneID" id="74946875"/>
<dbReference type="AlphaFoldDB" id="A0A060HKW4"/>
<protein>
    <submittedName>
        <fullName evidence="1">Uncharacterized protein</fullName>
    </submittedName>
</protein>
<reference evidence="1 2" key="1">
    <citation type="journal article" date="2014" name="Int. J. Syst. Evol. Microbiol.">
        <title>Nitrososphaera viennensis gen. nov., sp. nov., an aerobic and mesophilic, ammonia-oxidizing archaeon from soil and a member of the archaeal phylum Thaumarchaeota.</title>
        <authorList>
            <person name="Stieglmeier M."/>
            <person name="Klingl A."/>
            <person name="Alves R.J."/>
            <person name="Rittmann S.K."/>
            <person name="Melcher M."/>
            <person name="Leisch N."/>
            <person name="Schleper C."/>
        </authorList>
    </citation>
    <scope>NUCLEOTIDE SEQUENCE [LARGE SCALE GENOMIC DNA]</scope>
    <source>
        <strain evidence="1">EN76</strain>
    </source>
</reference>
<name>A0A060HKW4_9ARCH</name>
<evidence type="ECO:0000313" key="1">
    <source>
        <dbReference type="EMBL" id="AIC15860.1"/>
    </source>
</evidence>